<dbReference type="AlphaFoldDB" id="A0A6C2D764"/>
<keyword evidence="4" id="KW-1185">Reference proteome</keyword>
<gene>
    <name evidence="3" type="ORF">ETQ85_02205</name>
</gene>
<sequence>MSRHILPGLGLVIAAAVMPTAASAGMLGNFDVINDTGKTAHGFEIKLEGLHASDITDTFGGVGRGFPSGRGFDPSNSVVRYGAPTISEYSSGGTFGTRVTYMGLFDGTSWDYGTPSGSFVTPGDNCWSGGGVGYSAGTPCDHFGVGTSANALKTTYSWLLEAATPGVLSNGTVSLPAPAWNIIPAAPPAAGQPPAPPVVVAQIAAPAPEAQDRFGEAIWVKVFTTELEDAIGLEELVGDNAKVKQAETEVEWQLLQIDPGNPNSGQLESGYGAPVGPNAASILRRYEFFKYAGMYDPESNEALVGSDSNPTPDEIGTYLGAQNAALNLDVAQIIDPNPPGQVPEPASLALMLSGLGALGLTVRRRR</sequence>
<reference evidence="3 4" key="1">
    <citation type="submission" date="2019-01" db="EMBL/GenBank/DDBJ databases">
        <title>Zoogloea oleivorans genome sequencing and assembly.</title>
        <authorList>
            <person name="Tancsics A."/>
            <person name="Farkas M."/>
            <person name="Kriszt B."/>
            <person name="Maroti G."/>
            <person name="Horvath B."/>
        </authorList>
    </citation>
    <scope>NUCLEOTIDE SEQUENCE [LARGE SCALE GENOMIC DNA]</scope>
    <source>
        <strain evidence="3 4">Buc</strain>
    </source>
</reference>
<dbReference type="InterPro" id="IPR013424">
    <property type="entry name" value="Ice-binding_C"/>
</dbReference>
<accession>A0A6C2D764</accession>
<dbReference type="OrthoDB" id="259335at2"/>
<organism evidence="3 4">
    <name type="scientific">Zoogloea oleivorans</name>
    <dbReference type="NCBI Taxonomy" id="1552750"/>
    <lineage>
        <taxon>Bacteria</taxon>
        <taxon>Pseudomonadati</taxon>
        <taxon>Pseudomonadota</taxon>
        <taxon>Betaproteobacteria</taxon>
        <taxon>Rhodocyclales</taxon>
        <taxon>Zoogloeaceae</taxon>
        <taxon>Zoogloea</taxon>
    </lineage>
</organism>
<evidence type="ECO:0000259" key="2">
    <source>
        <dbReference type="Pfam" id="PF07589"/>
    </source>
</evidence>
<dbReference type="EMBL" id="SDKK01000002">
    <property type="protein sequence ID" value="TYC61502.1"/>
    <property type="molecule type" value="Genomic_DNA"/>
</dbReference>
<feature type="chain" id="PRO_5025340230" evidence="1">
    <location>
        <begin position="25"/>
        <end position="366"/>
    </location>
</feature>
<comment type="caution">
    <text evidence="3">The sequence shown here is derived from an EMBL/GenBank/DDBJ whole genome shotgun (WGS) entry which is preliminary data.</text>
</comment>
<dbReference type="NCBIfam" id="TIGR02595">
    <property type="entry name" value="PEP_CTERM"/>
    <property type="match status" value="1"/>
</dbReference>
<dbReference type="Proteomes" id="UP000389128">
    <property type="component" value="Unassembled WGS sequence"/>
</dbReference>
<evidence type="ECO:0000256" key="1">
    <source>
        <dbReference type="SAM" id="SignalP"/>
    </source>
</evidence>
<dbReference type="Pfam" id="PF07589">
    <property type="entry name" value="PEP-CTERM"/>
    <property type="match status" value="1"/>
</dbReference>
<evidence type="ECO:0000313" key="4">
    <source>
        <dbReference type="Proteomes" id="UP000389128"/>
    </source>
</evidence>
<proteinExistence type="predicted"/>
<name>A0A6C2D764_9RHOO</name>
<protein>
    <submittedName>
        <fullName evidence="3">PEP-CTERM sorting domain-containing protein</fullName>
    </submittedName>
</protein>
<feature type="signal peptide" evidence="1">
    <location>
        <begin position="1"/>
        <end position="24"/>
    </location>
</feature>
<feature type="domain" description="Ice-binding protein C-terminal" evidence="2">
    <location>
        <begin position="341"/>
        <end position="365"/>
    </location>
</feature>
<evidence type="ECO:0000313" key="3">
    <source>
        <dbReference type="EMBL" id="TYC61502.1"/>
    </source>
</evidence>
<dbReference type="RefSeq" id="WP_148577496.1">
    <property type="nucleotide sequence ID" value="NZ_SDKK01000002.1"/>
</dbReference>
<keyword evidence="1" id="KW-0732">Signal</keyword>